<comment type="caution">
    <text evidence="2">The sequence shown here is derived from an EMBL/GenBank/DDBJ whole genome shotgun (WGS) entry which is preliminary data.</text>
</comment>
<dbReference type="SMART" id="SM00256">
    <property type="entry name" value="FBOX"/>
    <property type="match status" value="1"/>
</dbReference>
<dbReference type="EMBL" id="MCGN01000005">
    <property type="protein sequence ID" value="ORY96266.1"/>
    <property type="molecule type" value="Genomic_DNA"/>
</dbReference>
<dbReference type="CDD" id="cd09917">
    <property type="entry name" value="F-box_SF"/>
    <property type="match status" value="1"/>
</dbReference>
<gene>
    <name evidence="2" type="ORF">BCR43DRAFT_505164</name>
</gene>
<dbReference type="FunCoup" id="A0A1X2HD63">
    <property type="interactions" value="4"/>
</dbReference>
<dbReference type="Proteomes" id="UP000242180">
    <property type="component" value="Unassembled WGS sequence"/>
</dbReference>
<keyword evidence="3" id="KW-1185">Reference proteome</keyword>
<dbReference type="Gene3D" id="1.25.40.10">
    <property type="entry name" value="Tetratricopeptide repeat domain"/>
    <property type="match status" value="1"/>
</dbReference>
<dbReference type="InParanoid" id="A0A1X2HD63"/>
<evidence type="ECO:0000259" key="1">
    <source>
        <dbReference type="PROSITE" id="PS50181"/>
    </source>
</evidence>
<proteinExistence type="predicted"/>
<dbReference type="InterPro" id="IPR036047">
    <property type="entry name" value="F-box-like_dom_sf"/>
</dbReference>
<reference evidence="2 3" key="1">
    <citation type="submission" date="2016-07" db="EMBL/GenBank/DDBJ databases">
        <title>Pervasive Adenine N6-methylation of Active Genes in Fungi.</title>
        <authorList>
            <consortium name="DOE Joint Genome Institute"/>
            <person name="Mondo S.J."/>
            <person name="Dannebaum R.O."/>
            <person name="Kuo R.C."/>
            <person name="Labutti K."/>
            <person name="Haridas S."/>
            <person name="Kuo A."/>
            <person name="Salamov A."/>
            <person name="Ahrendt S.R."/>
            <person name="Lipzen A."/>
            <person name="Sullivan W."/>
            <person name="Andreopoulos W.B."/>
            <person name="Clum A."/>
            <person name="Lindquist E."/>
            <person name="Daum C."/>
            <person name="Ramamoorthy G.K."/>
            <person name="Gryganskyi A."/>
            <person name="Culley D."/>
            <person name="Magnuson J.K."/>
            <person name="James T.Y."/>
            <person name="O'Malley M.A."/>
            <person name="Stajich J.E."/>
            <person name="Spatafora J.W."/>
            <person name="Visel A."/>
            <person name="Grigoriev I.V."/>
        </authorList>
    </citation>
    <scope>NUCLEOTIDE SEQUENCE [LARGE SCALE GENOMIC DNA]</scope>
    <source>
        <strain evidence="2 3">NRRL 2496</strain>
    </source>
</reference>
<accession>A0A1X2HD63</accession>
<evidence type="ECO:0000313" key="2">
    <source>
        <dbReference type="EMBL" id="ORY96266.1"/>
    </source>
</evidence>
<dbReference type="OrthoDB" id="2218971at2759"/>
<dbReference type="AlphaFoldDB" id="A0A1X2HD63"/>
<name>A0A1X2HD63_SYNRA</name>
<sequence length="368" mass="41383">MQKDAQLATTTPGTSSKCFALARRYWMQSQPEAAYEALSSILAEHDDHYEARALRLQVGRVLKRKETEEDAHKLLTLGPDAGLAYLYFGQSMMAKGKQADAIGLFEKAQRRVASNDPHRREIQQLLHTLHRTEINILIRLPPDILCLVFSFLPFAARLRCAAVSRIWRHALTTVSILWRDLDLTSDDAEDDGVIVALERSARWAEGEIRSLRIALSAKVLRALARQDLHHLHHVDFTPPGRRMIEERSLVQTMQIIAASWHHVSVSGRTIPIGAFTAALCLHCPRIKSLVIERGALMDTVDNVDTDATIDSLRTLILLQSYDTEASDIQNLLRIVPKSQLCILMLASPLNLGKHGSTWPNSHSWNILH</sequence>
<dbReference type="InterPro" id="IPR001810">
    <property type="entry name" value="F-box_dom"/>
</dbReference>
<dbReference type="InterPro" id="IPR011990">
    <property type="entry name" value="TPR-like_helical_dom_sf"/>
</dbReference>
<protein>
    <recommendedName>
        <fullName evidence="1">F-box domain-containing protein</fullName>
    </recommendedName>
</protein>
<dbReference type="SUPFAM" id="SSF81383">
    <property type="entry name" value="F-box domain"/>
    <property type="match status" value="1"/>
</dbReference>
<dbReference type="InterPro" id="IPR032675">
    <property type="entry name" value="LRR_dom_sf"/>
</dbReference>
<dbReference type="SUPFAM" id="SSF48452">
    <property type="entry name" value="TPR-like"/>
    <property type="match status" value="1"/>
</dbReference>
<organism evidence="2 3">
    <name type="scientific">Syncephalastrum racemosum</name>
    <name type="common">Filamentous fungus</name>
    <dbReference type="NCBI Taxonomy" id="13706"/>
    <lineage>
        <taxon>Eukaryota</taxon>
        <taxon>Fungi</taxon>
        <taxon>Fungi incertae sedis</taxon>
        <taxon>Mucoromycota</taxon>
        <taxon>Mucoromycotina</taxon>
        <taxon>Mucoromycetes</taxon>
        <taxon>Mucorales</taxon>
        <taxon>Syncephalastraceae</taxon>
        <taxon>Syncephalastrum</taxon>
    </lineage>
</organism>
<dbReference type="Gene3D" id="3.80.10.10">
    <property type="entry name" value="Ribonuclease Inhibitor"/>
    <property type="match status" value="1"/>
</dbReference>
<dbReference type="PROSITE" id="PS50181">
    <property type="entry name" value="FBOX"/>
    <property type="match status" value="1"/>
</dbReference>
<feature type="domain" description="F-box" evidence="1">
    <location>
        <begin position="134"/>
        <end position="181"/>
    </location>
</feature>
<evidence type="ECO:0000313" key="3">
    <source>
        <dbReference type="Proteomes" id="UP000242180"/>
    </source>
</evidence>
<dbReference type="Pfam" id="PF12937">
    <property type="entry name" value="F-box-like"/>
    <property type="match status" value="1"/>
</dbReference>